<dbReference type="GO" id="GO:0045947">
    <property type="term" value="P:negative regulation of translational initiation"/>
    <property type="evidence" value="ECO:0007669"/>
    <property type="project" value="UniProtKB-UniRule"/>
</dbReference>
<dbReference type="OrthoDB" id="9809061at2"/>
<comment type="subcellular location">
    <subcellularLocation>
        <location evidence="6">Cytoplasm</location>
    </subcellularLocation>
</comment>
<keyword evidence="3 6" id="KW-1005">Bacterial flagellum biogenesis</keyword>
<evidence type="ECO:0000256" key="5">
    <source>
        <dbReference type="ARBA" id="ARBA00022884"/>
    </source>
</evidence>
<evidence type="ECO:0000256" key="3">
    <source>
        <dbReference type="ARBA" id="ARBA00022795"/>
    </source>
</evidence>
<dbReference type="GO" id="GO:0006109">
    <property type="term" value="P:regulation of carbohydrate metabolic process"/>
    <property type="evidence" value="ECO:0007669"/>
    <property type="project" value="InterPro"/>
</dbReference>
<proteinExistence type="inferred from homology"/>
<gene>
    <name evidence="6 7" type="primary">csrA</name>
    <name evidence="7" type="ORF">H7E68_14695</name>
    <name evidence="8" type="ORF">SAMN04488529_11285</name>
</gene>
<comment type="similarity">
    <text evidence="6">Belongs to the CsrA/RsmA family.</text>
</comment>
<dbReference type="GO" id="GO:0048027">
    <property type="term" value="F:mRNA 5'-UTR binding"/>
    <property type="evidence" value="ECO:0007669"/>
    <property type="project" value="UniProtKB-UniRule"/>
</dbReference>
<dbReference type="NCBIfam" id="NF002469">
    <property type="entry name" value="PRK01712.1"/>
    <property type="match status" value="1"/>
</dbReference>
<comment type="function">
    <text evidence="6">A translational regulator that binds mRNA to regulate translation initiation and/or mRNA stability. Usually binds in the 5'-UTR at or near the Shine-Dalgarno sequence preventing ribosome-binding, thus repressing translation. Its main target seems to be the major flagellin gene, while its function is anatagonized by FliW.</text>
</comment>
<dbReference type="Proteomes" id="UP000585258">
    <property type="component" value="Unassembled WGS sequence"/>
</dbReference>
<protein>
    <recommendedName>
        <fullName evidence="6">Translational regulator CsrA</fullName>
    </recommendedName>
</protein>
<keyword evidence="1 6" id="KW-0963">Cytoplasm</keyword>
<keyword evidence="9" id="KW-1185">Reference proteome</keyword>
<dbReference type="NCBIfam" id="TIGR00202">
    <property type="entry name" value="csrA"/>
    <property type="match status" value="1"/>
</dbReference>
<dbReference type="HAMAP" id="MF_00167">
    <property type="entry name" value="CsrA"/>
    <property type="match status" value="1"/>
</dbReference>
<keyword evidence="5 6" id="KW-0694">RNA-binding</keyword>
<dbReference type="RefSeq" id="WP_089971836.1">
    <property type="nucleotide sequence ID" value="NZ_FNJM01000012.1"/>
</dbReference>
<dbReference type="PANTHER" id="PTHR34984:SF1">
    <property type="entry name" value="CARBON STORAGE REGULATOR"/>
    <property type="match status" value="1"/>
</dbReference>
<reference evidence="8 9" key="1">
    <citation type="submission" date="2016-10" db="EMBL/GenBank/DDBJ databases">
        <authorList>
            <person name="de Groot N.N."/>
        </authorList>
    </citation>
    <scope>NUCLEOTIDE SEQUENCE [LARGE SCALE GENOMIC DNA]</scope>
    <source>
        <strain evidence="8 9">DSM 12272</strain>
    </source>
</reference>
<evidence type="ECO:0000256" key="4">
    <source>
        <dbReference type="ARBA" id="ARBA00022845"/>
    </source>
</evidence>
<sequence length="71" mass="8115">MLVITRKKGESLLIGENIEITISKIDDGSVKIAIEAPREITILRKELYTEVESENIEAIKIDMNILKKFKK</sequence>
<dbReference type="Proteomes" id="UP000198597">
    <property type="component" value="Unassembled WGS sequence"/>
</dbReference>
<dbReference type="FunFam" id="2.60.40.4380:FF:000002">
    <property type="entry name" value="Translational regulator CsrA"/>
    <property type="match status" value="1"/>
</dbReference>
<dbReference type="GO" id="GO:0006402">
    <property type="term" value="P:mRNA catabolic process"/>
    <property type="evidence" value="ECO:0007669"/>
    <property type="project" value="InterPro"/>
</dbReference>
<evidence type="ECO:0000256" key="1">
    <source>
        <dbReference type="ARBA" id="ARBA00022490"/>
    </source>
</evidence>
<dbReference type="InterPro" id="IPR036107">
    <property type="entry name" value="CsrA_sf"/>
</dbReference>
<dbReference type="Pfam" id="PF02599">
    <property type="entry name" value="CsrA"/>
    <property type="match status" value="1"/>
</dbReference>
<dbReference type="EMBL" id="FNJM01000012">
    <property type="protein sequence ID" value="SDP69506.1"/>
    <property type="molecule type" value="Genomic_DNA"/>
</dbReference>
<evidence type="ECO:0000256" key="6">
    <source>
        <dbReference type="HAMAP-Rule" id="MF_00167"/>
    </source>
</evidence>
<evidence type="ECO:0000313" key="8">
    <source>
        <dbReference type="EMBL" id="SDP69506.1"/>
    </source>
</evidence>
<reference evidence="7 10" key="2">
    <citation type="submission" date="2020-08" db="EMBL/GenBank/DDBJ databases">
        <title>Clostridia isolated from Swiss meat.</title>
        <authorList>
            <person name="Wambui J."/>
            <person name="Stevens M.J.A."/>
            <person name="Stephan R."/>
        </authorList>
    </citation>
    <scope>NUCLEOTIDE SEQUENCE [LARGE SCALE GENOMIC DNA]</scope>
    <source>
        <strain evidence="7 10">CM001</strain>
    </source>
</reference>
<organism evidence="8 9">
    <name type="scientific">Clostridium gasigenes</name>
    <dbReference type="NCBI Taxonomy" id="94869"/>
    <lineage>
        <taxon>Bacteria</taxon>
        <taxon>Bacillati</taxon>
        <taxon>Bacillota</taxon>
        <taxon>Clostridia</taxon>
        <taxon>Eubacteriales</taxon>
        <taxon>Clostridiaceae</taxon>
        <taxon>Clostridium</taxon>
    </lineage>
</organism>
<dbReference type="GO" id="GO:0044781">
    <property type="term" value="P:bacterial-type flagellum organization"/>
    <property type="evidence" value="ECO:0007669"/>
    <property type="project" value="UniProtKB-KW"/>
</dbReference>
<comment type="subunit">
    <text evidence="6">Homodimer; the beta-strands of each monomer intercalate to form a hydrophobic core, while the alpha-helices form wings that extend away from the core.</text>
</comment>
<evidence type="ECO:0000313" key="7">
    <source>
        <dbReference type="EMBL" id="MBB6715952.1"/>
    </source>
</evidence>
<dbReference type="GO" id="GO:1902208">
    <property type="term" value="P:regulation of bacterial-type flagellum assembly"/>
    <property type="evidence" value="ECO:0007669"/>
    <property type="project" value="UniProtKB-UniRule"/>
</dbReference>
<dbReference type="InterPro" id="IPR003751">
    <property type="entry name" value="CsrA"/>
</dbReference>
<dbReference type="STRING" id="94869.SAMN04488529_11285"/>
<dbReference type="EMBL" id="JACKWY010000009">
    <property type="protein sequence ID" value="MBB6715952.1"/>
    <property type="molecule type" value="Genomic_DNA"/>
</dbReference>
<dbReference type="SUPFAM" id="SSF117130">
    <property type="entry name" value="CsrA-like"/>
    <property type="match status" value="1"/>
</dbReference>
<dbReference type="AlphaFoldDB" id="A0A1H0UUP4"/>
<dbReference type="Gene3D" id="2.60.40.4380">
    <property type="entry name" value="Translational regulator CsrA"/>
    <property type="match status" value="1"/>
</dbReference>
<keyword evidence="2 6" id="KW-0678">Repressor</keyword>
<accession>A0A1H0UUP4</accession>
<evidence type="ECO:0000256" key="2">
    <source>
        <dbReference type="ARBA" id="ARBA00022491"/>
    </source>
</evidence>
<evidence type="ECO:0000313" key="10">
    <source>
        <dbReference type="Proteomes" id="UP000585258"/>
    </source>
</evidence>
<keyword evidence="4 6" id="KW-0810">Translation regulation</keyword>
<evidence type="ECO:0000313" key="9">
    <source>
        <dbReference type="Proteomes" id="UP000198597"/>
    </source>
</evidence>
<dbReference type="GO" id="GO:0005829">
    <property type="term" value="C:cytosol"/>
    <property type="evidence" value="ECO:0007669"/>
    <property type="project" value="TreeGrafter"/>
</dbReference>
<dbReference type="PANTHER" id="PTHR34984">
    <property type="entry name" value="CARBON STORAGE REGULATOR"/>
    <property type="match status" value="1"/>
</dbReference>
<name>A0A1H0UUP4_9CLOT</name>